<feature type="compositionally biased region" description="Basic and acidic residues" evidence="2">
    <location>
        <begin position="276"/>
        <end position="288"/>
    </location>
</feature>
<evidence type="ECO:0000259" key="3">
    <source>
        <dbReference type="PROSITE" id="PS50089"/>
    </source>
</evidence>
<reference evidence="4 6" key="1">
    <citation type="submission" date="2015-10" db="EMBL/GenBank/DDBJ databases">
        <title>The cercosporin biosynthetic gene cluster was horizontally transferred to several fungal lineages and shown to be expanded in Cercospora beticola based on microsynteny with recipient genomes.</title>
        <authorList>
            <person name="De Jonge R."/>
            <person name="Ebert M.K."/>
            <person name="Suttle J.C."/>
            <person name="Jurick Ii W.M."/>
            <person name="Secor G.A."/>
            <person name="Thomma B.P."/>
            <person name="Van De Peer Y."/>
            <person name="Bolton M.D."/>
        </authorList>
    </citation>
    <scope>NUCLEOTIDE SEQUENCE [LARGE SCALE GENOMIC DNA]</scope>
    <source>
        <strain evidence="4 6">09-40</strain>
    </source>
</reference>
<dbReference type="PROSITE" id="PS50089">
    <property type="entry name" value="ZF_RING_2"/>
    <property type="match status" value="1"/>
</dbReference>
<accession>A0A2G5HDN5</accession>
<dbReference type="InterPro" id="IPR013083">
    <property type="entry name" value="Znf_RING/FYVE/PHD"/>
</dbReference>
<evidence type="ECO:0000313" key="5">
    <source>
        <dbReference type="EMBL" id="WPB08150.1"/>
    </source>
</evidence>
<protein>
    <recommendedName>
        <fullName evidence="3">RING-type domain-containing protein</fullName>
    </recommendedName>
</protein>
<dbReference type="InterPro" id="IPR001841">
    <property type="entry name" value="Znf_RING"/>
</dbReference>
<evidence type="ECO:0000313" key="7">
    <source>
        <dbReference type="Proteomes" id="UP001302367"/>
    </source>
</evidence>
<dbReference type="Pfam" id="PF13639">
    <property type="entry name" value="zf-RING_2"/>
    <property type="match status" value="1"/>
</dbReference>
<dbReference type="AlphaFoldDB" id="A0A2G5HDN5"/>
<dbReference type="Proteomes" id="UP001302367">
    <property type="component" value="Chromosome 9"/>
</dbReference>
<keyword evidence="1" id="KW-0863">Zinc-finger</keyword>
<keyword evidence="7" id="KW-1185">Reference proteome</keyword>
<gene>
    <name evidence="4" type="ORF">CB0940_11312</name>
    <name evidence="5" type="ORF">RHO25_012814</name>
</gene>
<evidence type="ECO:0000313" key="6">
    <source>
        <dbReference type="Proteomes" id="UP000230605"/>
    </source>
</evidence>
<dbReference type="EMBL" id="LKMD01000107">
    <property type="protein sequence ID" value="PIA90605.1"/>
    <property type="molecule type" value="Genomic_DNA"/>
</dbReference>
<keyword evidence="1" id="KW-0479">Metal-binding</keyword>
<dbReference type="Gene3D" id="3.30.40.10">
    <property type="entry name" value="Zinc/RING finger domain, C3HC4 (zinc finger)"/>
    <property type="match status" value="1"/>
</dbReference>
<dbReference type="EMBL" id="CP134192">
    <property type="protein sequence ID" value="WPB08150.1"/>
    <property type="molecule type" value="Genomic_DNA"/>
</dbReference>
<name>A0A2G5HDN5_CERBT</name>
<dbReference type="GO" id="GO:0008270">
    <property type="term" value="F:zinc ion binding"/>
    <property type="evidence" value="ECO:0007669"/>
    <property type="project" value="UniProtKB-KW"/>
</dbReference>
<keyword evidence="1" id="KW-0862">Zinc</keyword>
<dbReference type="Proteomes" id="UP000230605">
    <property type="component" value="Chromosome 9"/>
</dbReference>
<sequence length="528" mass="61111">MPTRDEFLASPGLVPQITEAGTICAICYDEATNPVLTSGCECRVLYCRKCVLSWFEYGSNCPTCRVAYMSENDPNNVEGPLAPPTFGINATVRRFAPNGEGDEVIYLLDLDEMGDMDTPEDEQAELQHIHDFRFFDDEYDSTDESMTRQAWIDAYLLIDFLLAAANTFYEEQLADALEGSQGADENDFFLLVRTVGQMILDFHEQGMTFEECHQLLLQEVLDDLRHESPVFQELYNVIEAQGRMLDPNPLQRYVLYIVEQVAIAAERVYHFVDNESDDEHDRDSHQDQSMEDAPSLEGDYPPPYLTFGLPVTVEETVIDHFEECRHVYLLNSATRDPENDIVRARDLSEIRDYDEEEDDERDGHTRLSPPVIVERLALFDAPPLIDALLVHANTFHREVFDWASRDGQEEVHANTSLRERFDWFGRQIHKEFHAVVQSLGRVVISLDSRNAMTPDEARHELIDRAVNELKDVSPIFREMYQAHQEQRQLETPSIVQRYMLDVIEHMVEQAKRVYLYSQYLDQEADWWN</sequence>
<proteinExistence type="predicted"/>
<reference evidence="5 7" key="2">
    <citation type="submission" date="2023-09" db="EMBL/GenBank/DDBJ databases">
        <title>Complete-Gapless Cercospora beticola genome.</title>
        <authorList>
            <person name="Wyatt N.A."/>
            <person name="Spanner R.E."/>
            <person name="Bolton M.D."/>
        </authorList>
    </citation>
    <scope>NUCLEOTIDE SEQUENCE [LARGE SCALE GENOMIC DNA]</scope>
    <source>
        <strain evidence="5">Cb09-40</strain>
    </source>
</reference>
<feature type="domain" description="RING-type" evidence="3">
    <location>
        <begin position="24"/>
        <end position="65"/>
    </location>
</feature>
<evidence type="ECO:0000313" key="4">
    <source>
        <dbReference type="EMBL" id="PIA90605.1"/>
    </source>
</evidence>
<evidence type="ECO:0000256" key="2">
    <source>
        <dbReference type="SAM" id="MobiDB-lite"/>
    </source>
</evidence>
<evidence type="ECO:0000256" key="1">
    <source>
        <dbReference type="PROSITE-ProRule" id="PRU00175"/>
    </source>
</evidence>
<feature type="region of interest" description="Disordered" evidence="2">
    <location>
        <begin position="276"/>
        <end position="300"/>
    </location>
</feature>
<dbReference type="OrthoDB" id="9049620at2759"/>
<organism evidence="4 6">
    <name type="scientific">Cercospora beticola</name>
    <name type="common">Sugarbeet leaf spot fungus</name>
    <dbReference type="NCBI Taxonomy" id="122368"/>
    <lineage>
        <taxon>Eukaryota</taxon>
        <taxon>Fungi</taxon>
        <taxon>Dikarya</taxon>
        <taxon>Ascomycota</taxon>
        <taxon>Pezizomycotina</taxon>
        <taxon>Dothideomycetes</taxon>
        <taxon>Dothideomycetidae</taxon>
        <taxon>Mycosphaerellales</taxon>
        <taxon>Mycosphaerellaceae</taxon>
        <taxon>Cercospora</taxon>
    </lineage>
</organism>
<dbReference type="SUPFAM" id="SSF57850">
    <property type="entry name" value="RING/U-box"/>
    <property type="match status" value="1"/>
</dbReference>